<accession>A0ABX5LZN7</accession>
<gene>
    <name evidence="2" type="ORF">WH50_06465</name>
</gene>
<keyword evidence="1" id="KW-0812">Transmembrane</keyword>
<evidence type="ECO:0000313" key="2">
    <source>
        <dbReference type="EMBL" id="PXF32094.1"/>
    </source>
</evidence>
<reference evidence="2 3" key="1">
    <citation type="submission" date="2015-03" db="EMBL/GenBank/DDBJ databases">
        <authorList>
            <person name="Krishnan R."/>
            <person name="Midha S."/>
            <person name="Patil P.B."/>
            <person name="Rameshkumar N."/>
        </authorList>
    </citation>
    <scope>NUCLEOTIDE SEQUENCE [LARGE SCALE GENOMIC DNA]</scope>
    <source>
        <strain evidence="2 3">L1E11</strain>
    </source>
</reference>
<organism evidence="2 3">
    <name type="scientific">Pokkaliibacter plantistimulans</name>
    <dbReference type="NCBI Taxonomy" id="1635171"/>
    <lineage>
        <taxon>Bacteria</taxon>
        <taxon>Pseudomonadati</taxon>
        <taxon>Pseudomonadota</taxon>
        <taxon>Gammaproteobacteria</taxon>
        <taxon>Oceanospirillales</taxon>
        <taxon>Balneatrichaceae</taxon>
        <taxon>Pokkaliibacter</taxon>
    </lineage>
</organism>
<sequence>MIATLVTILISAKPFIMFALNAYSIIKFIFFLFEFAVNFYRNYKRLGSFKRAFTMTVKYMGASRCMKYFLHIVVKYLM</sequence>
<dbReference type="Proteomes" id="UP000248090">
    <property type="component" value="Unassembled WGS sequence"/>
</dbReference>
<comment type="caution">
    <text evidence="2">The sequence shown here is derived from an EMBL/GenBank/DDBJ whole genome shotgun (WGS) entry which is preliminary data.</text>
</comment>
<proteinExistence type="predicted"/>
<evidence type="ECO:0000256" key="1">
    <source>
        <dbReference type="SAM" id="Phobius"/>
    </source>
</evidence>
<dbReference type="EMBL" id="LAPT01000025">
    <property type="protein sequence ID" value="PXF32094.1"/>
    <property type="molecule type" value="Genomic_DNA"/>
</dbReference>
<keyword evidence="1" id="KW-0472">Membrane</keyword>
<name>A0ABX5LZN7_9GAMM</name>
<feature type="transmembrane region" description="Helical" evidence="1">
    <location>
        <begin position="15"/>
        <end position="40"/>
    </location>
</feature>
<evidence type="ECO:0000313" key="3">
    <source>
        <dbReference type="Proteomes" id="UP000248090"/>
    </source>
</evidence>
<protein>
    <submittedName>
        <fullName evidence="2">Uncharacterized protein</fullName>
    </submittedName>
</protein>
<keyword evidence="1" id="KW-1133">Transmembrane helix</keyword>
<keyword evidence="3" id="KW-1185">Reference proteome</keyword>